<accession>A0A2H3B5N0</accession>
<proteinExistence type="predicted"/>
<protein>
    <submittedName>
        <fullName evidence="1">Uncharacterized protein</fullName>
    </submittedName>
</protein>
<dbReference type="AlphaFoldDB" id="A0A2H3B5N0"/>
<evidence type="ECO:0000313" key="1">
    <source>
        <dbReference type="EMBL" id="PBK66209.1"/>
    </source>
</evidence>
<dbReference type="EMBL" id="KZ293442">
    <property type="protein sequence ID" value="PBK66209.1"/>
    <property type="molecule type" value="Genomic_DNA"/>
</dbReference>
<sequence length="338" mass="38486">MSSSSSSDVDSTLSKSVSELPGYQINVRYRDILDKDFSLTTVEPGDETDALIERWWTCQPDLLEEEGIPLTRTLSYRMEDVHSGQNPFYQIRQHALSRDLMYWFMCLGQRIQIIVSRAECATMRPVDPIRFLPEIQHMFIAACAAGHGQLKNLQPKEYWLSSILEWRNMQHTVTVWPSLYCLPHTVETLQVQEMELQVAPGLYHLCDNRSQLSSLTLDRVSVPFIDQSGSSLERIINATAGTLKDDIPSHDPLSGDGALPKCLDSSYVSTLRLIFIQNFSVWEDIWDHWSESVEDLTIGANGEEQGTVPTLQQFQQLKTLCFELNLVSDSLPWILEVT</sequence>
<gene>
    <name evidence="1" type="ORF">ARMSODRAFT_977844</name>
</gene>
<reference evidence="2" key="1">
    <citation type="journal article" date="2017" name="Nat. Ecol. Evol.">
        <title>Genome expansion and lineage-specific genetic innovations in the forest pathogenic fungi Armillaria.</title>
        <authorList>
            <person name="Sipos G."/>
            <person name="Prasanna A.N."/>
            <person name="Walter M.C."/>
            <person name="O'Connor E."/>
            <person name="Balint B."/>
            <person name="Krizsan K."/>
            <person name="Kiss B."/>
            <person name="Hess J."/>
            <person name="Varga T."/>
            <person name="Slot J."/>
            <person name="Riley R."/>
            <person name="Boka B."/>
            <person name="Rigling D."/>
            <person name="Barry K."/>
            <person name="Lee J."/>
            <person name="Mihaltcheva S."/>
            <person name="LaButti K."/>
            <person name="Lipzen A."/>
            <person name="Waldron R."/>
            <person name="Moloney N.M."/>
            <person name="Sperisen C."/>
            <person name="Kredics L."/>
            <person name="Vagvoelgyi C."/>
            <person name="Patrignani A."/>
            <person name="Fitzpatrick D."/>
            <person name="Nagy I."/>
            <person name="Doyle S."/>
            <person name="Anderson J.B."/>
            <person name="Grigoriev I.V."/>
            <person name="Gueldener U."/>
            <person name="Muensterkoetter M."/>
            <person name="Nagy L.G."/>
        </authorList>
    </citation>
    <scope>NUCLEOTIDE SEQUENCE [LARGE SCALE GENOMIC DNA]</scope>
    <source>
        <strain evidence="2">28-4</strain>
    </source>
</reference>
<evidence type="ECO:0000313" key="2">
    <source>
        <dbReference type="Proteomes" id="UP000218334"/>
    </source>
</evidence>
<name>A0A2H3B5N0_9AGAR</name>
<organism evidence="1 2">
    <name type="scientific">Armillaria solidipes</name>
    <dbReference type="NCBI Taxonomy" id="1076256"/>
    <lineage>
        <taxon>Eukaryota</taxon>
        <taxon>Fungi</taxon>
        <taxon>Dikarya</taxon>
        <taxon>Basidiomycota</taxon>
        <taxon>Agaricomycotina</taxon>
        <taxon>Agaricomycetes</taxon>
        <taxon>Agaricomycetidae</taxon>
        <taxon>Agaricales</taxon>
        <taxon>Marasmiineae</taxon>
        <taxon>Physalacriaceae</taxon>
        <taxon>Armillaria</taxon>
    </lineage>
</organism>
<keyword evidence="2" id="KW-1185">Reference proteome</keyword>
<dbReference type="Proteomes" id="UP000218334">
    <property type="component" value="Unassembled WGS sequence"/>
</dbReference>